<dbReference type="EMBL" id="MFBD01000030">
    <property type="protein sequence ID" value="OGD88378.1"/>
    <property type="molecule type" value="Genomic_DNA"/>
</dbReference>
<protein>
    <recommendedName>
        <fullName evidence="1">DUF5678 domain-containing protein</fullName>
    </recommendedName>
</protein>
<accession>A0A1F5G945</accession>
<evidence type="ECO:0000259" key="1">
    <source>
        <dbReference type="Pfam" id="PF18929"/>
    </source>
</evidence>
<evidence type="ECO:0000313" key="3">
    <source>
        <dbReference type="Proteomes" id="UP000177369"/>
    </source>
</evidence>
<dbReference type="Pfam" id="PF18929">
    <property type="entry name" value="DUF5678"/>
    <property type="match status" value="1"/>
</dbReference>
<reference evidence="2 3" key="1">
    <citation type="journal article" date="2016" name="Nat. Commun.">
        <title>Thousands of microbial genomes shed light on interconnected biogeochemical processes in an aquifer system.</title>
        <authorList>
            <person name="Anantharaman K."/>
            <person name="Brown C.T."/>
            <person name="Hug L.A."/>
            <person name="Sharon I."/>
            <person name="Castelle C.J."/>
            <person name="Probst A.J."/>
            <person name="Thomas B.C."/>
            <person name="Singh A."/>
            <person name="Wilkins M.J."/>
            <person name="Karaoz U."/>
            <person name="Brodie E.L."/>
            <person name="Williams K.H."/>
            <person name="Hubbard S.S."/>
            <person name="Banfield J.F."/>
        </authorList>
    </citation>
    <scope>NUCLEOTIDE SEQUENCE [LARGE SCALE GENOMIC DNA]</scope>
</reference>
<comment type="caution">
    <text evidence="2">The sequence shown here is derived from an EMBL/GenBank/DDBJ whole genome shotgun (WGS) entry which is preliminary data.</text>
</comment>
<sequence>MAGQERRQSRRSPPGEFTFGFMEQYKQFQRDQAFLNNQREQLTSQHPEQWVAIYNEEVVAIAGSQEDLWAELGNKNISKNLIACDRMKMTPL</sequence>
<evidence type="ECO:0000313" key="2">
    <source>
        <dbReference type="EMBL" id="OGD88378.1"/>
    </source>
</evidence>
<feature type="domain" description="DUF5678" evidence="1">
    <location>
        <begin position="41"/>
        <end position="75"/>
    </location>
</feature>
<dbReference type="STRING" id="1797714.A3D04_02805"/>
<dbReference type="AlphaFoldDB" id="A0A1F5G945"/>
<dbReference type="InterPro" id="IPR043734">
    <property type="entry name" value="DUF5678"/>
</dbReference>
<organism evidence="2 3">
    <name type="scientific">Candidatus Curtissbacteria bacterium RIFCSPHIGHO2_02_FULL_40_16b</name>
    <dbReference type="NCBI Taxonomy" id="1797714"/>
    <lineage>
        <taxon>Bacteria</taxon>
        <taxon>Candidatus Curtissiibacteriota</taxon>
    </lineage>
</organism>
<gene>
    <name evidence="2" type="ORF">A3D04_02805</name>
</gene>
<dbReference type="Proteomes" id="UP000177369">
    <property type="component" value="Unassembled WGS sequence"/>
</dbReference>
<proteinExistence type="predicted"/>
<name>A0A1F5G945_9BACT</name>